<feature type="compositionally biased region" description="Basic and acidic residues" evidence="1">
    <location>
        <begin position="261"/>
        <end position="270"/>
    </location>
</feature>
<proteinExistence type="predicted"/>
<evidence type="ECO:0000313" key="3">
    <source>
        <dbReference type="Proteomes" id="UP000824120"/>
    </source>
</evidence>
<feature type="compositionally biased region" description="Basic and acidic residues" evidence="1">
    <location>
        <begin position="201"/>
        <end position="225"/>
    </location>
</feature>
<reference evidence="2 3" key="1">
    <citation type="submission" date="2020-09" db="EMBL/GenBank/DDBJ databases">
        <title>De no assembly of potato wild relative species, Solanum commersonii.</title>
        <authorList>
            <person name="Cho K."/>
        </authorList>
    </citation>
    <scope>NUCLEOTIDE SEQUENCE [LARGE SCALE GENOMIC DNA]</scope>
    <source>
        <strain evidence="2">LZ3.2</strain>
        <tissue evidence="2">Leaf</tissue>
    </source>
</reference>
<dbReference type="EMBL" id="JACXVP010000009">
    <property type="protein sequence ID" value="KAG5586736.1"/>
    <property type="molecule type" value="Genomic_DNA"/>
</dbReference>
<feature type="region of interest" description="Disordered" evidence="1">
    <location>
        <begin position="195"/>
        <end position="270"/>
    </location>
</feature>
<sequence>MSQSPSSSKKMLDSLNEIDPMAFYTSSDAPSPSKMSTIALVNIGETYPPNPQSFLDLNNPAPEPGPYSAMLSDYLFEGDLPENKSSESNILTASESLVVESLTKIRGGLLSEEGEQFMDDVLGGTQPVFDQTLEFGKEKVTEETPKRRPFTRSDSRKLMGDAMKCSIITTAERCKKRKSENILFEVPDTDVVDVSIEDSEHEGVRKGPEEEREKLVKKLGKEKSKASMAKRVVSKKGKNKRKRETSPVIKPASETGPGPKGSEDDHRESKQSVVNNIRLQKVLGGQVFYPNIITKHGMDSLHDLVEIQSWTHLFQTISPVLHEEEVCEFYYNIEFEEDGSINTRVGDKILHLTEELLGKILGVPRERTRSFIGKTCTLKFVKECSKFPNTRRAGIQKKLMKGEFQLLFEFINKVLLPRIEKCPVASASDLFIMESLCEFDPIDLPALMLEH</sequence>
<comment type="caution">
    <text evidence="2">The sequence shown here is derived from an EMBL/GenBank/DDBJ whole genome shotgun (WGS) entry which is preliminary data.</text>
</comment>
<keyword evidence="3" id="KW-1185">Reference proteome</keyword>
<accession>A0A9J5XIE5</accession>
<protein>
    <submittedName>
        <fullName evidence="2">Uncharacterized protein</fullName>
    </submittedName>
</protein>
<name>A0A9J5XIE5_SOLCO</name>
<feature type="compositionally biased region" description="Basic residues" evidence="1">
    <location>
        <begin position="232"/>
        <end position="243"/>
    </location>
</feature>
<evidence type="ECO:0000313" key="2">
    <source>
        <dbReference type="EMBL" id="KAG5586736.1"/>
    </source>
</evidence>
<dbReference type="Proteomes" id="UP000824120">
    <property type="component" value="Chromosome 9"/>
</dbReference>
<organism evidence="2 3">
    <name type="scientific">Solanum commersonii</name>
    <name type="common">Commerson's wild potato</name>
    <name type="synonym">Commerson's nightshade</name>
    <dbReference type="NCBI Taxonomy" id="4109"/>
    <lineage>
        <taxon>Eukaryota</taxon>
        <taxon>Viridiplantae</taxon>
        <taxon>Streptophyta</taxon>
        <taxon>Embryophyta</taxon>
        <taxon>Tracheophyta</taxon>
        <taxon>Spermatophyta</taxon>
        <taxon>Magnoliopsida</taxon>
        <taxon>eudicotyledons</taxon>
        <taxon>Gunneridae</taxon>
        <taxon>Pentapetalae</taxon>
        <taxon>asterids</taxon>
        <taxon>lamiids</taxon>
        <taxon>Solanales</taxon>
        <taxon>Solanaceae</taxon>
        <taxon>Solanoideae</taxon>
        <taxon>Solaneae</taxon>
        <taxon>Solanum</taxon>
    </lineage>
</organism>
<dbReference type="AlphaFoldDB" id="A0A9J5XIE5"/>
<feature type="non-terminal residue" evidence="2">
    <location>
        <position position="1"/>
    </location>
</feature>
<gene>
    <name evidence="2" type="ORF">H5410_047170</name>
</gene>
<evidence type="ECO:0000256" key="1">
    <source>
        <dbReference type="SAM" id="MobiDB-lite"/>
    </source>
</evidence>